<protein>
    <submittedName>
        <fullName evidence="1">Uncharacterized protein</fullName>
    </submittedName>
</protein>
<organism evidence="1 2">
    <name type="scientific">Pararhizobium antarcticum</name>
    <dbReference type="NCBI Taxonomy" id="1798805"/>
    <lineage>
        <taxon>Bacteria</taxon>
        <taxon>Pseudomonadati</taxon>
        <taxon>Pseudomonadota</taxon>
        <taxon>Alphaproteobacteria</taxon>
        <taxon>Hyphomicrobiales</taxon>
        <taxon>Rhizobiaceae</taxon>
        <taxon>Rhizobium/Agrobacterium group</taxon>
        <taxon>Pararhizobium</taxon>
    </lineage>
</organism>
<gene>
    <name evidence="1" type="ORF">AX760_13315</name>
</gene>
<sequence>MTCDNASLTVEAPSQTKADGKTRVFSQFADGGDDAAGLNQVRLRHQRAPIRQMTSSPKTWRRDRLGSVQIRHAGGRNRQTFLEDKAEANRKFG</sequence>
<evidence type="ECO:0000313" key="1">
    <source>
        <dbReference type="EMBL" id="OJF99195.1"/>
    </source>
</evidence>
<evidence type="ECO:0000313" key="2">
    <source>
        <dbReference type="Proteomes" id="UP000182661"/>
    </source>
</evidence>
<proteinExistence type="predicted"/>
<name>A0A657LV67_9HYPH</name>
<comment type="caution">
    <text evidence="1">The sequence shown here is derived from an EMBL/GenBank/DDBJ whole genome shotgun (WGS) entry which is preliminary data.</text>
</comment>
<dbReference type="AlphaFoldDB" id="A0A657LV67"/>
<keyword evidence="2" id="KW-1185">Reference proteome</keyword>
<accession>A0A657LV67</accession>
<reference evidence="1 2" key="1">
    <citation type="submission" date="2016-02" db="EMBL/GenBank/DDBJ databases">
        <title>Genome sequencing of a beta-galactosidase producing bacteria Rhizobium sp. 59.</title>
        <authorList>
            <person name="Wang D."/>
            <person name="Kot W."/>
            <person name="Qin Y."/>
            <person name="Hansen L."/>
            <person name="Naqvi K."/>
            <person name="Rensing C."/>
        </authorList>
    </citation>
    <scope>NUCLEOTIDE SEQUENCE [LARGE SCALE GENOMIC DNA]</scope>
    <source>
        <strain evidence="1 2">59</strain>
    </source>
</reference>
<dbReference type="Proteomes" id="UP000182661">
    <property type="component" value="Unassembled WGS sequence"/>
</dbReference>
<dbReference type="EMBL" id="LSRP01000072">
    <property type="protein sequence ID" value="OJF99195.1"/>
    <property type="molecule type" value="Genomic_DNA"/>
</dbReference>